<name>A0A069RE21_PEPLI</name>
<sequence length="59" mass="7172">MISHIYEWYNIELFLFIRMNRKVTFEEIKKIFPLVSEIDLKKLVTLGKIKVDSEFYMAV</sequence>
<dbReference type="AlphaFoldDB" id="A0A069RE21"/>
<dbReference type="STRING" id="1121324.CLIT_20c00900"/>
<organism evidence="1 2">
    <name type="scientific">Peptoclostridium litorale DSM 5388</name>
    <dbReference type="NCBI Taxonomy" id="1121324"/>
    <lineage>
        <taxon>Bacteria</taxon>
        <taxon>Bacillati</taxon>
        <taxon>Bacillota</taxon>
        <taxon>Clostridia</taxon>
        <taxon>Peptostreptococcales</taxon>
        <taxon>Peptoclostridiaceae</taxon>
        <taxon>Peptoclostridium</taxon>
    </lineage>
</organism>
<accession>A0A069RE21</accession>
<dbReference type="EMBL" id="JJMM01000020">
    <property type="protein sequence ID" value="KDR94445.1"/>
    <property type="molecule type" value="Genomic_DNA"/>
</dbReference>
<comment type="caution">
    <text evidence="1">The sequence shown here is derived from an EMBL/GenBank/DDBJ whole genome shotgun (WGS) entry which is preliminary data.</text>
</comment>
<gene>
    <name evidence="1" type="ORF">CLIT_20c00900</name>
</gene>
<evidence type="ECO:0000313" key="2">
    <source>
        <dbReference type="Proteomes" id="UP000027946"/>
    </source>
</evidence>
<dbReference type="Proteomes" id="UP000027946">
    <property type="component" value="Unassembled WGS sequence"/>
</dbReference>
<evidence type="ECO:0000313" key="1">
    <source>
        <dbReference type="EMBL" id="KDR94445.1"/>
    </source>
</evidence>
<keyword evidence="2" id="KW-1185">Reference proteome</keyword>
<proteinExistence type="predicted"/>
<reference evidence="1 2" key="1">
    <citation type="submission" date="2014-03" db="EMBL/GenBank/DDBJ databases">
        <title>Genome sequence of Clostridium litorale W6, DSM 5388.</title>
        <authorList>
            <person name="Poehlein A."/>
            <person name="Jagirdar A."/>
            <person name="Khonsari B."/>
            <person name="Chibani C.M."/>
            <person name="Gutierrez Gutierrez D.A."/>
            <person name="Davydova E."/>
            <person name="Alghaithi H.S."/>
            <person name="Nair K.P."/>
            <person name="Dhamotharan K."/>
            <person name="Chandran L."/>
            <person name="G W."/>
            <person name="Daniel R."/>
        </authorList>
    </citation>
    <scope>NUCLEOTIDE SEQUENCE [LARGE SCALE GENOMIC DNA]</scope>
    <source>
        <strain evidence="1 2">W6</strain>
    </source>
</reference>
<protein>
    <submittedName>
        <fullName evidence="1">Uncharacterized protein</fullName>
    </submittedName>
</protein>